<evidence type="ECO:0000313" key="3">
    <source>
        <dbReference type="Proteomes" id="UP000664534"/>
    </source>
</evidence>
<proteinExistence type="predicted"/>
<comment type="caution">
    <text evidence="2">The sequence shown here is derived from an EMBL/GenBank/DDBJ whole genome shotgun (WGS) entry which is preliminary data.</text>
</comment>
<dbReference type="OrthoDB" id="5417276at2759"/>
<dbReference type="EMBL" id="CAJPDT010000001">
    <property type="protein sequence ID" value="CAF9904426.1"/>
    <property type="molecule type" value="Genomic_DNA"/>
</dbReference>
<feature type="compositionally biased region" description="Polar residues" evidence="1">
    <location>
        <begin position="568"/>
        <end position="582"/>
    </location>
</feature>
<sequence length="633" mass="70207">MAELYIKELEKKVAHYEATMSNCSQCMTAISPQEAESTQSSSRESRPSRSAQQAAARTPLPTSTGSLKEPAPASTQRPFARFSKPLHPASRTEPQASGPKQSPPAVQQPGPSTRSNKTTEPSVQTLLQPSINPSDRPSSGPVTKSAAEPSERPTTSTRATSTHPSSLSLSTADGRNQHKGKLVDLDLQQGKSRNQGGRPPGESPRHAAWMRTADIMLAEVPSGQQWREKLTKMNSSIIAAVAMSVVPITKGHISPTRDVEQEELIRLVRRFAERNSAGRVHFEHFILVCLCKVLSSHGVPQEKIVETLQICVSDTRKLNIDRYLKGATWANKMMNDLFFTDWGYRAVDLIAIWSRPIATYGAMASARDSRQHFFTYLTQRKYFQGYQEVPDRRHDTIPWIVKKEIGNMVSYRHICEALGYSDEYIIRTRSLHLSQPPSPNSDPGSSADKYAAPGSLSLRSSYWEKVENYVSSHQTQISPESSPSRTPSGAENLREEKMRRKQLLQDDSSDDSGRQRDPSPSQIAALQRSKRVIPDRTTKPLGDPGAGRRRRPPSEDQGDTDSGPELDLSTSLGEPAPGTQSAKRPLPDSPTSDSQPIDDTRRRRHVRERSSREEMGPPSHSGKKGSDKQGRRR</sequence>
<feature type="region of interest" description="Disordered" evidence="1">
    <location>
        <begin position="501"/>
        <end position="633"/>
    </location>
</feature>
<evidence type="ECO:0000313" key="2">
    <source>
        <dbReference type="EMBL" id="CAF9904426.1"/>
    </source>
</evidence>
<feature type="compositionally biased region" description="Polar residues" evidence="1">
    <location>
        <begin position="109"/>
        <end position="142"/>
    </location>
</feature>
<feature type="compositionally biased region" description="Low complexity" evidence="1">
    <location>
        <begin position="160"/>
        <end position="171"/>
    </location>
</feature>
<protein>
    <submittedName>
        <fullName evidence="2">Uncharacterized protein</fullName>
    </submittedName>
</protein>
<feature type="compositionally biased region" description="Polar residues" evidence="1">
    <location>
        <begin position="473"/>
        <end position="489"/>
    </location>
</feature>
<feature type="compositionally biased region" description="Basic and acidic residues" evidence="1">
    <location>
        <begin position="624"/>
        <end position="633"/>
    </location>
</feature>
<reference evidence="2" key="1">
    <citation type="submission" date="2021-03" db="EMBL/GenBank/DDBJ databases">
        <authorList>
            <person name="Tagirdzhanova G."/>
        </authorList>
    </citation>
    <scope>NUCLEOTIDE SEQUENCE</scope>
</reference>
<feature type="region of interest" description="Disordered" evidence="1">
    <location>
        <begin position="473"/>
        <end position="492"/>
    </location>
</feature>
<dbReference type="Proteomes" id="UP000664534">
    <property type="component" value="Unassembled WGS sequence"/>
</dbReference>
<dbReference type="AlphaFoldDB" id="A0A8H3ECQ8"/>
<feature type="compositionally biased region" description="Low complexity" evidence="1">
    <location>
        <begin position="33"/>
        <end position="59"/>
    </location>
</feature>
<evidence type="ECO:0000256" key="1">
    <source>
        <dbReference type="SAM" id="MobiDB-lite"/>
    </source>
</evidence>
<feature type="region of interest" description="Disordered" evidence="1">
    <location>
        <begin position="30"/>
        <end position="205"/>
    </location>
</feature>
<name>A0A8H3ECQ8_9LECA</name>
<organism evidence="2 3">
    <name type="scientific">Imshaugia aleurites</name>
    <dbReference type="NCBI Taxonomy" id="172621"/>
    <lineage>
        <taxon>Eukaryota</taxon>
        <taxon>Fungi</taxon>
        <taxon>Dikarya</taxon>
        <taxon>Ascomycota</taxon>
        <taxon>Pezizomycotina</taxon>
        <taxon>Lecanoromycetes</taxon>
        <taxon>OSLEUM clade</taxon>
        <taxon>Lecanoromycetidae</taxon>
        <taxon>Lecanorales</taxon>
        <taxon>Lecanorineae</taxon>
        <taxon>Parmeliaceae</taxon>
        <taxon>Imshaugia</taxon>
    </lineage>
</organism>
<accession>A0A8H3ECQ8</accession>
<feature type="region of interest" description="Disordered" evidence="1">
    <location>
        <begin position="432"/>
        <end position="451"/>
    </location>
</feature>
<gene>
    <name evidence="2" type="ORF">IMSHALPRED_000049</name>
</gene>
<keyword evidence="3" id="KW-1185">Reference proteome</keyword>